<dbReference type="KEGG" id="hhg:XM38_038290"/>
<evidence type="ECO:0000256" key="4">
    <source>
        <dbReference type="ARBA" id="ARBA00022912"/>
    </source>
</evidence>
<dbReference type="InterPro" id="IPR023485">
    <property type="entry name" value="Ptyr_pPase"/>
</dbReference>
<keyword evidence="3 8" id="KW-0378">Hydrolase</keyword>
<dbReference type="EC" id="3.1.3.48" evidence="2"/>
<feature type="active site" evidence="6">
    <location>
        <position position="15"/>
    </location>
</feature>
<evidence type="ECO:0000256" key="5">
    <source>
        <dbReference type="ARBA" id="ARBA00051722"/>
    </source>
</evidence>
<dbReference type="AlphaFoldDB" id="A0A1Z3HRB9"/>
<feature type="active site" description="Proton donor" evidence="6">
    <location>
        <position position="126"/>
    </location>
</feature>
<proteinExistence type="inferred from homology"/>
<keyword evidence="9" id="KW-1185">Reference proteome</keyword>
<name>A0A1Z3HRB9_9CYAN</name>
<keyword evidence="4" id="KW-0904">Protein phosphatase</keyword>
<reference evidence="8 9" key="1">
    <citation type="journal article" date="2016" name="Biochim. Biophys. Acta">
        <title>Characterization of red-shifted phycobilisomes isolated from the chlorophyll f-containing cyanobacterium Halomicronema hongdechloris.</title>
        <authorList>
            <person name="Li Y."/>
            <person name="Lin Y."/>
            <person name="Garvey C.J."/>
            <person name="Birch D."/>
            <person name="Corkery R.W."/>
            <person name="Loughlin P.C."/>
            <person name="Scheer H."/>
            <person name="Willows R.D."/>
            <person name="Chen M."/>
        </authorList>
    </citation>
    <scope>NUCLEOTIDE SEQUENCE [LARGE SCALE GENOMIC DNA]</scope>
    <source>
        <strain evidence="8 9">C2206</strain>
    </source>
</reference>
<dbReference type="GO" id="GO:0004725">
    <property type="term" value="F:protein tyrosine phosphatase activity"/>
    <property type="evidence" value="ECO:0007669"/>
    <property type="project" value="UniProtKB-EC"/>
</dbReference>
<evidence type="ECO:0000256" key="2">
    <source>
        <dbReference type="ARBA" id="ARBA00013064"/>
    </source>
</evidence>
<feature type="domain" description="Phosphotyrosine protein phosphatase I" evidence="7">
    <location>
        <begin position="3"/>
        <end position="152"/>
    </location>
</feature>
<dbReference type="RefSeq" id="WP_088430634.1">
    <property type="nucleotide sequence ID" value="NZ_CP021983.2"/>
</dbReference>
<sequence>MPVRLLFVCLGNICRSPSAENLMNRLLRERQLTNQVICDSAGTSAYHLGSPPDSRMAAAAAQRGLQLLGRARQIVPKDLQRFDWILAMDRQNYEDILTLDLSGQYWYKVKLMCDFCRRHGEQEVPDPYYGEVDGFHDVLELLEDACGGLLEVVVRESESVSAMPPS</sequence>
<dbReference type="InterPro" id="IPR017867">
    <property type="entry name" value="Tyr_phospatase_low_mol_wt"/>
</dbReference>
<dbReference type="FunFam" id="3.40.50.2300:FF:000113">
    <property type="entry name" value="Low molecular weight protein-tyrosine-phosphatase"/>
    <property type="match status" value="1"/>
</dbReference>
<dbReference type="STRING" id="1641165.XM38_06885"/>
<dbReference type="EMBL" id="CP021983">
    <property type="protein sequence ID" value="ASC72869.1"/>
    <property type="molecule type" value="Genomic_DNA"/>
</dbReference>
<organism evidence="8 9">
    <name type="scientific">Halomicronema hongdechloris C2206</name>
    <dbReference type="NCBI Taxonomy" id="1641165"/>
    <lineage>
        <taxon>Bacteria</taxon>
        <taxon>Bacillati</taxon>
        <taxon>Cyanobacteriota</taxon>
        <taxon>Cyanophyceae</taxon>
        <taxon>Nodosilineales</taxon>
        <taxon>Nodosilineaceae</taxon>
        <taxon>Halomicronema</taxon>
    </lineage>
</organism>
<dbReference type="SUPFAM" id="SSF52788">
    <property type="entry name" value="Phosphotyrosine protein phosphatases I"/>
    <property type="match status" value="1"/>
</dbReference>
<evidence type="ECO:0000259" key="7">
    <source>
        <dbReference type="SMART" id="SM00226"/>
    </source>
</evidence>
<dbReference type="InterPro" id="IPR036196">
    <property type="entry name" value="Ptyr_pPase_sf"/>
</dbReference>
<evidence type="ECO:0000256" key="3">
    <source>
        <dbReference type="ARBA" id="ARBA00022801"/>
    </source>
</evidence>
<dbReference type="PRINTS" id="PR00719">
    <property type="entry name" value="LMWPTPASE"/>
</dbReference>
<accession>A0A1Z3HRB9</accession>
<dbReference type="Gene3D" id="3.40.50.2300">
    <property type="match status" value="1"/>
</dbReference>
<feature type="active site" description="Nucleophile" evidence="6">
    <location>
        <position position="9"/>
    </location>
</feature>
<dbReference type="OrthoDB" id="9784339at2"/>
<dbReference type="InterPro" id="IPR052995">
    <property type="entry name" value="LMW-PTP"/>
</dbReference>
<dbReference type="Pfam" id="PF01451">
    <property type="entry name" value="LMWPc"/>
    <property type="match status" value="1"/>
</dbReference>
<evidence type="ECO:0000313" key="8">
    <source>
        <dbReference type="EMBL" id="ASC72869.1"/>
    </source>
</evidence>
<dbReference type="PANTHER" id="PTHR47439:SF1">
    <property type="entry name" value="ACID PHOSPHATASE"/>
    <property type="match status" value="1"/>
</dbReference>
<evidence type="ECO:0000256" key="6">
    <source>
        <dbReference type="PIRSR" id="PIRSR617867-1"/>
    </source>
</evidence>
<dbReference type="SMART" id="SM00226">
    <property type="entry name" value="LMWPc"/>
    <property type="match status" value="1"/>
</dbReference>
<dbReference type="CDD" id="cd16343">
    <property type="entry name" value="LMWPTP"/>
    <property type="match status" value="1"/>
</dbReference>
<dbReference type="PANTHER" id="PTHR47439">
    <property type="entry name" value="LOW MOLECULAR WEIGHT PHOSPHOTYROSINE PROTEIN PHOSPHATASE-RELATED"/>
    <property type="match status" value="1"/>
</dbReference>
<evidence type="ECO:0000256" key="1">
    <source>
        <dbReference type="ARBA" id="ARBA00011063"/>
    </source>
</evidence>
<evidence type="ECO:0000313" key="9">
    <source>
        <dbReference type="Proteomes" id="UP000191901"/>
    </source>
</evidence>
<gene>
    <name evidence="8" type="ORF">XM38_038290</name>
</gene>
<dbReference type="Proteomes" id="UP000191901">
    <property type="component" value="Chromosome"/>
</dbReference>
<protein>
    <recommendedName>
        <fullName evidence="2">protein-tyrosine-phosphatase</fullName>
        <ecNumber evidence="2">3.1.3.48</ecNumber>
    </recommendedName>
</protein>
<comment type="similarity">
    <text evidence="1">Belongs to the low molecular weight phosphotyrosine protein phosphatase family.</text>
</comment>
<comment type="catalytic activity">
    <reaction evidence="5">
        <text>O-phospho-L-tyrosyl-[protein] + H2O = L-tyrosyl-[protein] + phosphate</text>
        <dbReference type="Rhea" id="RHEA:10684"/>
        <dbReference type="Rhea" id="RHEA-COMP:10136"/>
        <dbReference type="Rhea" id="RHEA-COMP:20101"/>
        <dbReference type="ChEBI" id="CHEBI:15377"/>
        <dbReference type="ChEBI" id="CHEBI:43474"/>
        <dbReference type="ChEBI" id="CHEBI:46858"/>
        <dbReference type="ChEBI" id="CHEBI:61978"/>
        <dbReference type="EC" id="3.1.3.48"/>
    </reaction>
</comment>